<gene>
    <name evidence="1" type="ORF">M9458_045463</name>
</gene>
<keyword evidence="2" id="KW-1185">Reference proteome</keyword>
<name>A0ABD0NIA6_CIRMR</name>
<reference evidence="1 2" key="1">
    <citation type="submission" date="2024-05" db="EMBL/GenBank/DDBJ databases">
        <title>Genome sequencing and assembly of Indian major carp, Cirrhinus mrigala (Hamilton, 1822).</title>
        <authorList>
            <person name="Mohindra V."/>
            <person name="Chowdhury L.M."/>
            <person name="Lal K."/>
            <person name="Jena J.K."/>
        </authorList>
    </citation>
    <scope>NUCLEOTIDE SEQUENCE [LARGE SCALE GENOMIC DNA]</scope>
    <source>
        <strain evidence="1">CM1030</strain>
        <tissue evidence="1">Blood</tissue>
    </source>
</reference>
<comment type="caution">
    <text evidence="1">The sequence shown here is derived from an EMBL/GenBank/DDBJ whole genome shotgun (WGS) entry which is preliminary data.</text>
</comment>
<organism evidence="1 2">
    <name type="scientific">Cirrhinus mrigala</name>
    <name type="common">Mrigala</name>
    <dbReference type="NCBI Taxonomy" id="683832"/>
    <lineage>
        <taxon>Eukaryota</taxon>
        <taxon>Metazoa</taxon>
        <taxon>Chordata</taxon>
        <taxon>Craniata</taxon>
        <taxon>Vertebrata</taxon>
        <taxon>Euteleostomi</taxon>
        <taxon>Actinopterygii</taxon>
        <taxon>Neopterygii</taxon>
        <taxon>Teleostei</taxon>
        <taxon>Ostariophysi</taxon>
        <taxon>Cypriniformes</taxon>
        <taxon>Cyprinidae</taxon>
        <taxon>Labeoninae</taxon>
        <taxon>Labeonini</taxon>
        <taxon>Cirrhinus</taxon>
    </lineage>
</organism>
<dbReference type="EMBL" id="JAMKFB020000022">
    <property type="protein sequence ID" value="KAL0161738.1"/>
    <property type="molecule type" value="Genomic_DNA"/>
</dbReference>
<feature type="non-terminal residue" evidence="1">
    <location>
        <position position="63"/>
    </location>
</feature>
<proteinExistence type="predicted"/>
<protein>
    <submittedName>
        <fullName evidence="1">Uncharacterized protein</fullName>
    </submittedName>
</protein>
<sequence>VTSRLNGRVYAAAGQAVGALQAYQADLLKDLDKGQGSCSPCHQAGCHCHGLIHGSHGGYGETS</sequence>
<accession>A0ABD0NIA6</accession>
<dbReference type="Proteomes" id="UP001529510">
    <property type="component" value="Unassembled WGS sequence"/>
</dbReference>
<evidence type="ECO:0000313" key="2">
    <source>
        <dbReference type="Proteomes" id="UP001529510"/>
    </source>
</evidence>
<dbReference type="AlphaFoldDB" id="A0ABD0NIA6"/>
<feature type="non-terminal residue" evidence="1">
    <location>
        <position position="1"/>
    </location>
</feature>
<evidence type="ECO:0000313" key="1">
    <source>
        <dbReference type="EMBL" id="KAL0161738.1"/>
    </source>
</evidence>